<evidence type="ECO:0000256" key="1">
    <source>
        <dbReference type="SAM" id="MobiDB-lite"/>
    </source>
</evidence>
<proteinExistence type="predicted"/>
<sequence length="161" mass="18476">LLSSHTKSFDQPRDATRRGDYKPYTRTANERRVARRLAVSQSLANQKRTPDAVTKTYVCVNYRLLSLLTYGEYFSPNKGRVARQKHKRKKTPTSRFTNDHESDVIQLNLCRTKRQPTAKHEVQKRQLAQRTPVVRSMSPAYLCTDRTGDKAAAKVTDVRGP</sequence>
<organism evidence="2">
    <name type="scientific">Soboliphyme baturini</name>
    <dbReference type="NCBI Taxonomy" id="241478"/>
    <lineage>
        <taxon>Eukaryota</taxon>
        <taxon>Metazoa</taxon>
        <taxon>Ecdysozoa</taxon>
        <taxon>Nematoda</taxon>
        <taxon>Enoplea</taxon>
        <taxon>Dorylaimia</taxon>
        <taxon>Dioctophymatida</taxon>
        <taxon>Dioctophymatoidea</taxon>
        <taxon>Soboliphymatidae</taxon>
        <taxon>Soboliphyme</taxon>
    </lineage>
</organism>
<name>A0A183IZZ3_9BILA</name>
<protein>
    <submittedName>
        <fullName evidence="2">Secreted protein</fullName>
    </submittedName>
</protein>
<feature type="region of interest" description="Disordered" evidence="1">
    <location>
        <begin position="79"/>
        <end position="100"/>
    </location>
</feature>
<dbReference type="WBParaSite" id="SBAD_0000952101-mRNA-1">
    <property type="protein sequence ID" value="SBAD_0000952101-mRNA-1"/>
    <property type="gene ID" value="SBAD_0000952101"/>
</dbReference>
<reference evidence="2" key="1">
    <citation type="submission" date="2016-06" db="UniProtKB">
        <authorList>
            <consortium name="WormBaseParasite"/>
        </authorList>
    </citation>
    <scope>IDENTIFICATION</scope>
</reference>
<feature type="compositionally biased region" description="Basic residues" evidence="1">
    <location>
        <begin position="80"/>
        <end position="92"/>
    </location>
</feature>
<accession>A0A183IZZ3</accession>
<dbReference type="AlphaFoldDB" id="A0A183IZZ3"/>
<feature type="compositionally biased region" description="Basic and acidic residues" evidence="1">
    <location>
        <begin position="7"/>
        <end position="29"/>
    </location>
</feature>
<feature type="region of interest" description="Disordered" evidence="1">
    <location>
        <begin position="1"/>
        <end position="29"/>
    </location>
</feature>
<evidence type="ECO:0000313" key="2">
    <source>
        <dbReference type="WBParaSite" id="SBAD_0000952101-mRNA-1"/>
    </source>
</evidence>